<dbReference type="EMBL" id="CP065989">
    <property type="protein sequence ID" value="QQB14326.1"/>
    <property type="molecule type" value="Genomic_DNA"/>
</dbReference>
<gene>
    <name evidence="1" type="ORF">I6H47_16560</name>
</gene>
<evidence type="ECO:0000313" key="1">
    <source>
        <dbReference type="EMBL" id="QQB14326.1"/>
    </source>
</evidence>
<organism evidence="1 2">
    <name type="scientific">Brevibacterium casei</name>
    <dbReference type="NCBI Taxonomy" id="33889"/>
    <lineage>
        <taxon>Bacteria</taxon>
        <taxon>Bacillati</taxon>
        <taxon>Actinomycetota</taxon>
        <taxon>Actinomycetes</taxon>
        <taxon>Micrococcales</taxon>
        <taxon>Brevibacteriaceae</taxon>
        <taxon>Brevibacterium</taxon>
    </lineage>
</organism>
<evidence type="ECO:0008006" key="3">
    <source>
        <dbReference type="Google" id="ProtNLM"/>
    </source>
</evidence>
<reference evidence="1 2" key="1">
    <citation type="submission" date="2020-12" db="EMBL/GenBank/DDBJ databases">
        <title>FDA dAtabase for Regulatory Grade micrObial Sequences (FDA-ARGOS): Supporting development and validation of Infectious Disease Dx tests.</title>
        <authorList>
            <person name="Sproer C."/>
            <person name="Gronow S."/>
            <person name="Severitt S."/>
            <person name="Schroder I."/>
            <person name="Tallon L."/>
            <person name="Sadzewicz L."/>
            <person name="Zhao X."/>
            <person name="Boylan J."/>
            <person name="Ott S."/>
            <person name="Bowen H."/>
            <person name="Vavikolanu K."/>
            <person name="Mehta A."/>
            <person name="Aluvathingal J."/>
            <person name="Nadendla S."/>
            <person name="Lowell S."/>
            <person name="Myers T."/>
            <person name="Yan Y."/>
            <person name="Sichtig H."/>
        </authorList>
    </citation>
    <scope>NUCLEOTIDE SEQUENCE [LARGE SCALE GENOMIC DNA]</scope>
    <source>
        <strain evidence="1 2">FDAARGOS_990</strain>
    </source>
</reference>
<dbReference type="Proteomes" id="UP000595374">
    <property type="component" value="Chromosome"/>
</dbReference>
<protein>
    <recommendedName>
        <fullName evidence="3">DUF559 domain-containing protein</fullName>
    </recommendedName>
</protein>
<name>A0A7T3ZZ55_9MICO</name>
<proteinExistence type="predicted"/>
<sequence length="329" mass="37400">MSAAELRTAGLSEYDILRAEKCCLRRVRRGIYVVTKSCAVDAHRFVSNVAADDATDLPRETEGQLKRNEDLRILVRSYVGKILPHAVFSHRSALIIHGLAVPYIEHERDVFAESVHQRCGLRRPSMQVRRRSLDERDIVRVDGIPVTSVLRTLFDLARDYPLALAVAAIDDALHRSVITEAQLQTYVADHPVRTRQRRIDTVMENVDGRRESVGESITAVRFVEFSVPGVEPQVVIVDENGRFVARTDFANRQAKVVAEFDGAGKYHLKGVDPKKAFEQERRREYALRNLGYEVFRLTWQDLFAATQFLRIKAAIERRTPPRPVRSTAG</sequence>
<dbReference type="AlphaFoldDB" id="A0A7T3ZZ55"/>
<dbReference type="RefSeq" id="WP_198499398.1">
    <property type="nucleotide sequence ID" value="NZ_CP065989.1"/>
</dbReference>
<accession>A0A7T3ZZ55</accession>
<evidence type="ECO:0000313" key="2">
    <source>
        <dbReference type="Proteomes" id="UP000595374"/>
    </source>
</evidence>